<dbReference type="GO" id="GO:0032981">
    <property type="term" value="P:mitochondrial respiratory chain complex I assembly"/>
    <property type="evidence" value="ECO:0007669"/>
    <property type="project" value="TreeGrafter"/>
</dbReference>
<feature type="compositionally biased region" description="Low complexity" evidence="2">
    <location>
        <begin position="111"/>
        <end position="121"/>
    </location>
</feature>
<evidence type="ECO:0000313" key="4">
    <source>
        <dbReference type="Proteomes" id="UP000320762"/>
    </source>
</evidence>
<name>A0A550CFL2_9AGAR</name>
<reference evidence="3 4" key="1">
    <citation type="journal article" date="2019" name="New Phytol.">
        <title>Comparative genomics reveals unique wood-decay strategies and fruiting body development in the Schizophyllaceae.</title>
        <authorList>
            <person name="Almasi E."/>
            <person name="Sahu N."/>
            <person name="Krizsan K."/>
            <person name="Balint B."/>
            <person name="Kovacs G.M."/>
            <person name="Kiss B."/>
            <person name="Cseklye J."/>
            <person name="Drula E."/>
            <person name="Henrissat B."/>
            <person name="Nagy I."/>
            <person name="Chovatia M."/>
            <person name="Adam C."/>
            <person name="LaButti K."/>
            <person name="Lipzen A."/>
            <person name="Riley R."/>
            <person name="Grigoriev I.V."/>
            <person name="Nagy L.G."/>
        </authorList>
    </citation>
    <scope>NUCLEOTIDE SEQUENCE [LARGE SCALE GENOMIC DNA]</scope>
    <source>
        <strain evidence="3 4">NL-1724</strain>
    </source>
</reference>
<evidence type="ECO:0000256" key="1">
    <source>
        <dbReference type="ARBA" id="ARBA00007355"/>
    </source>
</evidence>
<dbReference type="AlphaFoldDB" id="A0A550CFL2"/>
<dbReference type="STRING" id="97359.A0A550CFL2"/>
<evidence type="ECO:0008006" key="5">
    <source>
        <dbReference type="Google" id="ProtNLM"/>
    </source>
</evidence>
<accession>A0A550CFL2</accession>
<keyword evidence="4" id="KW-1185">Reference proteome</keyword>
<dbReference type="GO" id="GO:0005739">
    <property type="term" value="C:mitochondrion"/>
    <property type="evidence" value="ECO:0007669"/>
    <property type="project" value="TreeGrafter"/>
</dbReference>
<comment type="caution">
    <text evidence="3">The sequence shown here is derived from an EMBL/GenBank/DDBJ whole genome shotgun (WGS) entry which is preliminary data.</text>
</comment>
<gene>
    <name evidence="3" type="ORF">BD626DRAFT_494735</name>
</gene>
<dbReference type="InterPro" id="IPR052618">
    <property type="entry name" value="ComplexI_NDUFA12"/>
</dbReference>
<dbReference type="Proteomes" id="UP000320762">
    <property type="component" value="Unassembled WGS sequence"/>
</dbReference>
<dbReference type="OrthoDB" id="10255576at2759"/>
<dbReference type="InterPro" id="IPR007763">
    <property type="entry name" value="NDUFA12"/>
</dbReference>
<feature type="region of interest" description="Disordered" evidence="2">
    <location>
        <begin position="106"/>
        <end position="230"/>
    </location>
</feature>
<sequence>MSFFIRRVWEAMLKPTRMVGRDLEGNRYYEMPIAGRTTRTSRSIRYKSDEDQYAYMSRQKNLPVQWTAWLSHTRPNPPTLEELQADFERQRRLQMKVAMIEAREQAERAQQELLPEPQSQSPSPPNAGEALPAHPITAQPTTPAQPAQPTTQSAQAASQSARAASQPAQAASQAASPASQAASPAPKSAHHAPPHNSQPPSPFDAHAAKPGSDQPEPWQPSASRTVRRGA</sequence>
<dbReference type="PANTHER" id="PTHR32470:SF2">
    <property type="entry name" value="NADH DEHYDROGENASE [UBIQUINONE] 1 ALPHA SUBCOMPLEX ASSEMBLY FACTOR 2"/>
    <property type="match status" value="1"/>
</dbReference>
<comment type="similarity">
    <text evidence="1">Belongs to the complex I NDUFA12 subunit family.</text>
</comment>
<dbReference type="Pfam" id="PF05071">
    <property type="entry name" value="NDUFA12"/>
    <property type="match status" value="1"/>
</dbReference>
<evidence type="ECO:0000313" key="3">
    <source>
        <dbReference type="EMBL" id="TRM63583.1"/>
    </source>
</evidence>
<organism evidence="3 4">
    <name type="scientific">Schizophyllum amplum</name>
    <dbReference type="NCBI Taxonomy" id="97359"/>
    <lineage>
        <taxon>Eukaryota</taxon>
        <taxon>Fungi</taxon>
        <taxon>Dikarya</taxon>
        <taxon>Basidiomycota</taxon>
        <taxon>Agaricomycotina</taxon>
        <taxon>Agaricomycetes</taxon>
        <taxon>Agaricomycetidae</taxon>
        <taxon>Agaricales</taxon>
        <taxon>Schizophyllaceae</taxon>
        <taxon>Schizophyllum</taxon>
    </lineage>
</organism>
<dbReference type="EMBL" id="VDMD01000009">
    <property type="protein sequence ID" value="TRM63583.1"/>
    <property type="molecule type" value="Genomic_DNA"/>
</dbReference>
<proteinExistence type="inferred from homology"/>
<dbReference type="PANTHER" id="PTHR32470">
    <property type="entry name" value="ADH DEHYDROGENASE [UBIQUINONE] 1 ALPHA SUBCOMPLEX ASSEMBLY FACTOR 2"/>
    <property type="match status" value="1"/>
</dbReference>
<dbReference type="GO" id="GO:0045271">
    <property type="term" value="C:respiratory chain complex I"/>
    <property type="evidence" value="ECO:0007669"/>
    <property type="project" value="InterPro"/>
</dbReference>
<evidence type="ECO:0000256" key="2">
    <source>
        <dbReference type="SAM" id="MobiDB-lite"/>
    </source>
</evidence>
<feature type="compositionally biased region" description="Low complexity" evidence="2">
    <location>
        <begin position="132"/>
        <end position="187"/>
    </location>
</feature>
<protein>
    <recommendedName>
        <fullName evidence="5">NADH dehydrogenase [ubiquinone] 1 alpha subcomplex subunit</fullName>
    </recommendedName>
</protein>